<feature type="transmembrane region" description="Helical" evidence="6">
    <location>
        <begin position="562"/>
        <end position="588"/>
    </location>
</feature>
<evidence type="ECO:0000313" key="9">
    <source>
        <dbReference type="Proteomes" id="UP000250235"/>
    </source>
</evidence>
<dbReference type="GO" id="GO:0005737">
    <property type="term" value="C:cytoplasm"/>
    <property type="evidence" value="ECO:0007669"/>
    <property type="project" value="TreeGrafter"/>
</dbReference>
<protein>
    <submittedName>
        <fullName evidence="8">SUN domain-containing protein 2-like</fullName>
    </submittedName>
</protein>
<evidence type="ECO:0000256" key="2">
    <source>
        <dbReference type="ARBA" id="ARBA00022692"/>
    </source>
</evidence>
<dbReference type="Gene3D" id="2.60.120.260">
    <property type="entry name" value="Galactose-binding domain-like"/>
    <property type="match status" value="1"/>
</dbReference>
<feature type="transmembrane region" description="Helical" evidence="6">
    <location>
        <begin position="36"/>
        <end position="56"/>
    </location>
</feature>
<reference evidence="8 9" key="1">
    <citation type="journal article" date="2015" name="Proc. Natl. Acad. Sci. U.S.A.">
        <title>The resurrection genome of Boea hygrometrica: A blueprint for survival of dehydration.</title>
        <authorList>
            <person name="Xiao L."/>
            <person name="Yang G."/>
            <person name="Zhang L."/>
            <person name="Yang X."/>
            <person name="Zhao S."/>
            <person name="Ji Z."/>
            <person name="Zhou Q."/>
            <person name="Hu M."/>
            <person name="Wang Y."/>
            <person name="Chen M."/>
            <person name="Xu Y."/>
            <person name="Jin H."/>
            <person name="Xiao X."/>
            <person name="Hu G."/>
            <person name="Bao F."/>
            <person name="Hu Y."/>
            <person name="Wan P."/>
            <person name="Li L."/>
            <person name="Deng X."/>
            <person name="Kuang T."/>
            <person name="Xiang C."/>
            <person name="Zhu J.K."/>
            <person name="Oliver M.J."/>
            <person name="He Y."/>
        </authorList>
    </citation>
    <scope>NUCLEOTIDE SEQUENCE [LARGE SCALE GENOMIC DNA]</scope>
    <source>
        <strain evidence="9">cv. XS01</strain>
    </source>
</reference>
<dbReference type="InterPro" id="IPR012919">
    <property type="entry name" value="SUN_dom"/>
</dbReference>
<evidence type="ECO:0000256" key="6">
    <source>
        <dbReference type="SAM" id="Phobius"/>
    </source>
</evidence>
<comment type="subcellular location">
    <subcellularLocation>
        <location evidence="1">Membrane</location>
    </subcellularLocation>
</comment>
<evidence type="ECO:0000256" key="3">
    <source>
        <dbReference type="ARBA" id="ARBA00022989"/>
    </source>
</evidence>
<dbReference type="AlphaFoldDB" id="A0A2Z7BSK8"/>
<evidence type="ECO:0000256" key="4">
    <source>
        <dbReference type="ARBA" id="ARBA00023136"/>
    </source>
</evidence>
<keyword evidence="5" id="KW-0175">Coiled coil</keyword>
<accession>A0A2Z7BSK8</accession>
<sequence length="621" mass="70020">MRDEKSSYGEPTKTNPKFRKDCVKKVNVAKKIRRSYCGLSVPLFFTLWCLVILFHAKFGLTHGNNGDVNAYTESMNKSSTNCGKLSNNMVSVVANDNNNEAYSVVMKLNLSMISNDPASFGSYSKSKGSFQGTSRLEELVSAVLGYNSLMCQVEPQEDEEQDTREQLQDWKAQLTYPNLDEFKNITRQEKTGSSPHQLVNITHRLEPDGTAYNYASTSKGAKVIAHNKEAKGASNVLGKDHDKYLRNPCSVEGKFFIIELADETLVDAVKIANFEHYSSNFKDFELSGSLVYPTNSWYSLGTFVASNVKHTQCFKLPDPKWARYLKVDLLSHYGSDFYCTLSVVEVYGIDAIEQMLEDLIVTSDESSMNRLMKPNTTVMHLKPLEQGSNNIEVDNVAHNIVEAVRSEEETVHEEKKVALDVLKKPVTLGSNSDPKVKTRQQQSNRLHADAALKVLLQKVRLLELNLSVLEEYIKELNKGQGDVLPRLDQELSKFSVLIEKRKLEINDLLEWKEIMEQGMFGLESWRTAVSSRMDHLAAENNMLRSKVEKVSDDQASLEKKELAMLTVSFCFACIAIIKLILVWILKFFNAPMLAGSGFQSRGWTLILISCSLTMLIPLIYS</sequence>
<feature type="transmembrane region" description="Helical" evidence="6">
    <location>
        <begin position="600"/>
        <end position="620"/>
    </location>
</feature>
<evidence type="ECO:0000256" key="5">
    <source>
        <dbReference type="SAM" id="Coils"/>
    </source>
</evidence>
<keyword evidence="2 6" id="KW-0812">Transmembrane</keyword>
<keyword evidence="4 6" id="KW-0472">Membrane</keyword>
<evidence type="ECO:0000256" key="1">
    <source>
        <dbReference type="ARBA" id="ARBA00004370"/>
    </source>
</evidence>
<name>A0A2Z7BSK8_9LAMI</name>
<dbReference type="GO" id="GO:0016020">
    <property type="term" value="C:membrane"/>
    <property type="evidence" value="ECO:0007669"/>
    <property type="project" value="UniProtKB-SubCell"/>
</dbReference>
<evidence type="ECO:0000313" key="8">
    <source>
        <dbReference type="EMBL" id="KZV35190.1"/>
    </source>
</evidence>
<keyword evidence="9" id="KW-1185">Reference proteome</keyword>
<dbReference type="OrthoDB" id="266334at2759"/>
<evidence type="ECO:0000259" key="7">
    <source>
        <dbReference type="PROSITE" id="PS51469"/>
    </source>
</evidence>
<feature type="domain" description="SUN" evidence="7">
    <location>
        <begin position="191"/>
        <end position="351"/>
    </location>
</feature>
<gene>
    <name evidence="8" type="ORF">F511_09002</name>
</gene>
<proteinExistence type="predicted"/>
<dbReference type="SUPFAM" id="SSF49785">
    <property type="entry name" value="Galactose-binding domain-like"/>
    <property type="match status" value="1"/>
</dbReference>
<dbReference type="PROSITE" id="PS51469">
    <property type="entry name" value="SUN"/>
    <property type="match status" value="1"/>
</dbReference>
<dbReference type="PANTHER" id="PTHR12953">
    <property type="entry name" value="MEMBRANE PROTEIN CH1 RELATED"/>
    <property type="match status" value="1"/>
</dbReference>
<organism evidence="8 9">
    <name type="scientific">Dorcoceras hygrometricum</name>
    <dbReference type="NCBI Taxonomy" id="472368"/>
    <lineage>
        <taxon>Eukaryota</taxon>
        <taxon>Viridiplantae</taxon>
        <taxon>Streptophyta</taxon>
        <taxon>Embryophyta</taxon>
        <taxon>Tracheophyta</taxon>
        <taxon>Spermatophyta</taxon>
        <taxon>Magnoliopsida</taxon>
        <taxon>eudicotyledons</taxon>
        <taxon>Gunneridae</taxon>
        <taxon>Pentapetalae</taxon>
        <taxon>asterids</taxon>
        <taxon>lamiids</taxon>
        <taxon>Lamiales</taxon>
        <taxon>Gesneriaceae</taxon>
        <taxon>Didymocarpoideae</taxon>
        <taxon>Trichosporeae</taxon>
        <taxon>Loxocarpinae</taxon>
        <taxon>Dorcoceras</taxon>
    </lineage>
</organism>
<keyword evidence="3 6" id="KW-1133">Transmembrane helix</keyword>
<dbReference type="Proteomes" id="UP000250235">
    <property type="component" value="Unassembled WGS sequence"/>
</dbReference>
<dbReference type="Pfam" id="PF07738">
    <property type="entry name" value="Sad1_UNC"/>
    <property type="match status" value="1"/>
</dbReference>
<dbReference type="InterPro" id="IPR008979">
    <property type="entry name" value="Galactose-bd-like_sf"/>
</dbReference>
<dbReference type="PANTHER" id="PTHR12953:SF3">
    <property type="entry name" value="SUN DOMAIN-CONTAINING PROTEIN 5"/>
    <property type="match status" value="1"/>
</dbReference>
<dbReference type="InterPro" id="IPR045120">
    <property type="entry name" value="Suco/Slp1-like"/>
</dbReference>
<dbReference type="EMBL" id="KV004986">
    <property type="protein sequence ID" value="KZV35190.1"/>
    <property type="molecule type" value="Genomic_DNA"/>
</dbReference>
<feature type="coiled-coil region" evidence="5">
    <location>
        <begin position="533"/>
        <end position="560"/>
    </location>
</feature>
<dbReference type="GO" id="GO:0034975">
    <property type="term" value="P:protein folding in endoplasmic reticulum"/>
    <property type="evidence" value="ECO:0007669"/>
    <property type="project" value="TreeGrafter"/>
</dbReference>